<dbReference type="PROSITE" id="PS51257">
    <property type="entry name" value="PROKAR_LIPOPROTEIN"/>
    <property type="match status" value="1"/>
</dbReference>
<dbReference type="InterPro" id="IPR011042">
    <property type="entry name" value="6-blade_b-propeller_TolB-like"/>
</dbReference>
<dbReference type="InterPro" id="IPR011044">
    <property type="entry name" value="Quino_amine_DH_bsu"/>
</dbReference>
<gene>
    <name evidence="1" type="ORF">NEE14_002220</name>
</gene>
<protein>
    <submittedName>
        <fullName evidence="1">WD40 repeat domain-containing protein</fullName>
    </submittedName>
</protein>
<name>A0ABZ2ILC3_9BACT</name>
<dbReference type="Proteomes" id="UP001320603">
    <property type="component" value="Chromosome"/>
</dbReference>
<proteinExistence type="predicted"/>
<accession>A0ABZ2ILC3</accession>
<keyword evidence="2" id="KW-1185">Reference proteome</keyword>
<dbReference type="EMBL" id="CP146284">
    <property type="protein sequence ID" value="WWV66829.1"/>
    <property type="molecule type" value="Genomic_DNA"/>
</dbReference>
<dbReference type="InterPro" id="IPR054550">
    <property type="entry name" value="Mala_s_1-like"/>
</dbReference>
<dbReference type="SUPFAM" id="SSF50969">
    <property type="entry name" value="YVTN repeat-like/Quinoprotein amine dehydrogenase"/>
    <property type="match status" value="1"/>
</dbReference>
<sequence>MKSIVAYLCMLCFLVGLLSCGEKGEKLLLAGSGWSKIVIIDKKIQEIEWEYSLEKGWECNSASWTPDGNILFSYAKGVKLITMAGEELWNIPADAGSEFQTACVLDNGNYLVAECGHPAKIFEFSPKGEIIRETAYETGIEVPHAQFRHVNVDKDGNYLVPLFETADVRVIDIEGNLLRTIKMPGNMFCVSRLDNGNYVGACGDSHCYVEFNLESGEIVRTVNSGDIEGVEFCFVAQLLPTTGGGMYICNWQGHDPDVASRHVPQLIEIDRQGKIVWKINDSRNFGMISSISVVK</sequence>
<evidence type="ECO:0000313" key="1">
    <source>
        <dbReference type="EMBL" id="WWV66829.1"/>
    </source>
</evidence>
<dbReference type="Pfam" id="PF22701">
    <property type="entry name" value="Mala_s_1-like"/>
    <property type="match status" value="1"/>
</dbReference>
<organism evidence="1 2">
    <name type="scientific">Parabacteroides absconsus</name>
    <dbReference type="NCBI Taxonomy" id="2951805"/>
    <lineage>
        <taxon>Bacteria</taxon>
        <taxon>Pseudomonadati</taxon>
        <taxon>Bacteroidota</taxon>
        <taxon>Bacteroidia</taxon>
        <taxon>Bacteroidales</taxon>
        <taxon>Tannerellaceae</taxon>
        <taxon>Parabacteroides</taxon>
    </lineage>
</organism>
<dbReference type="RefSeq" id="WP_251967627.1">
    <property type="nucleotide sequence ID" value="NZ_CP146284.1"/>
</dbReference>
<dbReference type="Gene3D" id="2.120.10.30">
    <property type="entry name" value="TolB, C-terminal domain"/>
    <property type="match status" value="1"/>
</dbReference>
<evidence type="ECO:0000313" key="2">
    <source>
        <dbReference type="Proteomes" id="UP001320603"/>
    </source>
</evidence>
<reference evidence="1 2" key="1">
    <citation type="submission" date="2024-02" db="EMBL/GenBank/DDBJ databases">
        <title>Whole genome sequencing of Parabacteroides sp. AD58.</title>
        <authorList>
            <person name="Chaplin A.V."/>
            <person name="Pikina A.P."/>
            <person name="Sokolova S.R."/>
            <person name="Korostin D.O."/>
            <person name="Efimov B.A."/>
        </authorList>
    </citation>
    <scope>NUCLEOTIDE SEQUENCE [LARGE SCALE GENOMIC DNA]</scope>
    <source>
        <strain evidence="1 2">AD58</strain>
    </source>
</reference>